<dbReference type="Proteomes" id="UP001500843">
    <property type="component" value="Unassembled WGS sequence"/>
</dbReference>
<sequence length="142" mass="15012">MNPHGSFPQHGRGPRSGPAQPTAPASSPDANPAAYDDAARRKTAQRKTPGRSTKDPQVTWIRAGDLPTVLTGRVLARGVDLHAALVRRALRRPTAAAKKAAGAAKRLVIPSRTPQSPETSTAARTSRVRESRPQQGTEGMGI</sequence>
<proteinExistence type="predicted"/>
<protein>
    <submittedName>
        <fullName evidence="2">Uncharacterized protein</fullName>
    </submittedName>
</protein>
<reference evidence="3" key="1">
    <citation type="journal article" date="2019" name="Int. J. Syst. Evol. Microbiol.">
        <title>The Global Catalogue of Microorganisms (GCM) 10K type strain sequencing project: providing services to taxonomists for standard genome sequencing and annotation.</title>
        <authorList>
            <consortium name="The Broad Institute Genomics Platform"/>
            <consortium name="The Broad Institute Genome Sequencing Center for Infectious Disease"/>
            <person name="Wu L."/>
            <person name="Ma J."/>
        </authorList>
    </citation>
    <scope>NUCLEOTIDE SEQUENCE [LARGE SCALE GENOMIC DNA]</scope>
    <source>
        <strain evidence="3">JCM 17975</strain>
    </source>
</reference>
<name>A0ABP8XFT9_9MICO</name>
<keyword evidence="3" id="KW-1185">Reference proteome</keyword>
<comment type="caution">
    <text evidence="2">The sequence shown here is derived from an EMBL/GenBank/DDBJ whole genome shotgun (WGS) entry which is preliminary data.</text>
</comment>
<organism evidence="2 3">
    <name type="scientific">Promicromonospora umidemergens</name>
    <dbReference type="NCBI Taxonomy" id="629679"/>
    <lineage>
        <taxon>Bacteria</taxon>
        <taxon>Bacillati</taxon>
        <taxon>Actinomycetota</taxon>
        <taxon>Actinomycetes</taxon>
        <taxon>Micrococcales</taxon>
        <taxon>Promicromonosporaceae</taxon>
        <taxon>Promicromonospora</taxon>
    </lineage>
</organism>
<feature type="compositionally biased region" description="Low complexity" evidence="1">
    <location>
        <begin position="23"/>
        <end position="36"/>
    </location>
</feature>
<dbReference type="EMBL" id="BAABHM010000012">
    <property type="protein sequence ID" value="GAA4706627.1"/>
    <property type="molecule type" value="Genomic_DNA"/>
</dbReference>
<feature type="compositionally biased region" description="Low complexity" evidence="1">
    <location>
        <begin position="96"/>
        <end position="107"/>
    </location>
</feature>
<feature type="region of interest" description="Disordered" evidence="1">
    <location>
        <begin position="96"/>
        <end position="142"/>
    </location>
</feature>
<gene>
    <name evidence="2" type="ORF">GCM10023198_31060</name>
</gene>
<accession>A0ABP8XFT9</accession>
<feature type="region of interest" description="Disordered" evidence="1">
    <location>
        <begin position="1"/>
        <end position="62"/>
    </location>
</feature>
<feature type="compositionally biased region" description="Polar residues" evidence="1">
    <location>
        <begin position="112"/>
        <end position="124"/>
    </location>
</feature>
<dbReference type="RefSeq" id="WP_253869313.1">
    <property type="nucleotide sequence ID" value="NZ_BAABHM010000012.1"/>
</dbReference>
<feature type="compositionally biased region" description="Polar residues" evidence="1">
    <location>
        <begin position="133"/>
        <end position="142"/>
    </location>
</feature>
<evidence type="ECO:0000313" key="3">
    <source>
        <dbReference type="Proteomes" id="UP001500843"/>
    </source>
</evidence>
<evidence type="ECO:0000313" key="2">
    <source>
        <dbReference type="EMBL" id="GAA4706627.1"/>
    </source>
</evidence>
<evidence type="ECO:0000256" key="1">
    <source>
        <dbReference type="SAM" id="MobiDB-lite"/>
    </source>
</evidence>